<sequence length="121" mass="13238">MASMGRLGRDGSALSCAALMVAKRMTPAWVHGGGLCGFENRSATVLIAREQQLRATAERGCLRAWAHGDVFLLLSSFGFSSVLGFSLFDFRSLLLLLCFSRGLHLSYSSMWFQRAEQLMGA</sequence>
<gene>
    <name evidence="1" type="ORF">M0R45_027368</name>
</gene>
<protein>
    <submittedName>
        <fullName evidence="1">Uncharacterized protein</fullName>
    </submittedName>
</protein>
<comment type="caution">
    <text evidence="1">The sequence shown here is derived from an EMBL/GenBank/DDBJ whole genome shotgun (WGS) entry which is preliminary data.</text>
</comment>
<reference evidence="1 2" key="1">
    <citation type="journal article" date="2023" name="G3 (Bethesda)">
        <title>A chromosome-length genome assembly and annotation of blackberry (Rubus argutus, cv. 'Hillquist').</title>
        <authorList>
            <person name="Bruna T."/>
            <person name="Aryal R."/>
            <person name="Dudchenko O."/>
            <person name="Sargent D.J."/>
            <person name="Mead D."/>
            <person name="Buti M."/>
            <person name="Cavallini A."/>
            <person name="Hytonen T."/>
            <person name="Andres J."/>
            <person name="Pham M."/>
            <person name="Weisz D."/>
            <person name="Mascagni F."/>
            <person name="Usai G."/>
            <person name="Natali L."/>
            <person name="Bassil N."/>
            <person name="Fernandez G.E."/>
            <person name="Lomsadze A."/>
            <person name="Armour M."/>
            <person name="Olukolu B."/>
            <person name="Poorten T."/>
            <person name="Britton C."/>
            <person name="Davik J."/>
            <person name="Ashrafi H."/>
            <person name="Aiden E.L."/>
            <person name="Borodovsky M."/>
            <person name="Worthington M."/>
        </authorList>
    </citation>
    <scope>NUCLEOTIDE SEQUENCE [LARGE SCALE GENOMIC DNA]</scope>
    <source>
        <strain evidence="1">PI 553951</strain>
    </source>
</reference>
<dbReference type="Proteomes" id="UP001457282">
    <property type="component" value="Unassembled WGS sequence"/>
</dbReference>
<dbReference type="AlphaFoldDB" id="A0AAW1X2V1"/>
<keyword evidence="2" id="KW-1185">Reference proteome</keyword>
<name>A0AAW1X2V1_RUBAR</name>
<accession>A0AAW1X2V1</accession>
<dbReference type="EMBL" id="JBEDUW010000005">
    <property type="protein sequence ID" value="KAK9930329.1"/>
    <property type="molecule type" value="Genomic_DNA"/>
</dbReference>
<evidence type="ECO:0000313" key="2">
    <source>
        <dbReference type="Proteomes" id="UP001457282"/>
    </source>
</evidence>
<evidence type="ECO:0000313" key="1">
    <source>
        <dbReference type="EMBL" id="KAK9930329.1"/>
    </source>
</evidence>
<proteinExistence type="predicted"/>
<organism evidence="1 2">
    <name type="scientific">Rubus argutus</name>
    <name type="common">Southern blackberry</name>
    <dbReference type="NCBI Taxonomy" id="59490"/>
    <lineage>
        <taxon>Eukaryota</taxon>
        <taxon>Viridiplantae</taxon>
        <taxon>Streptophyta</taxon>
        <taxon>Embryophyta</taxon>
        <taxon>Tracheophyta</taxon>
        <taxon>Spermatophyta</taxon>
        <taxon>Magnoliopsida</taxon>
        <taxon>eudicotyledons</taxon>
        <taxon>Gunneridae</taxon>
        <taxon>Pentapetalae</taxon>
        <taxon>rosids</taxon>
        <taxon>fabids</taxon>
        <taxon>Rosales</taxon>
        <taxon>Rosaceae</taxon>
        <taxon>Rosoideae</taxon>
        <taxon>Rosoideae incertae sedis</taxon>
        <taxon>Rubus</taxon>
    </lineage>
</organism>